<evidence type="ECO:0000313" key="3">
    <source>
        <dbReference type="Proteomes" id="UP001604277"/>
    </source>
</evidence>
<dbReference type="InterPro" id="IPR042108">
    <property type="entry name" value="GTPase_HflX_N_sf"/>
</dbReference>
<dbReference type="EMBL" id="JBFOLJ010000006">
    <property type="protein sequence ID" value="KAL2529359.1"/>
    <property type="molecule type" value="Genomic_DNA"/>
</dbReference>
<comment type="caution">
    <text evidence="2">The sequence shown here is derived from an EMBL/GenBank/DDBJ whole genome shotgun (WGS) entry which is preliminary data.</text>
</comment>
<dbReference type="PANTHER" id="PTHR10229:SF0">
    <property type="entry name" value="GTP-BINDING PROTEIN 6-RELATED"/>
    <property type="match status" value="1"/>
</dbReference>
<dbReference type="InterPro" id="IPR016496">
    <property type="entry name" value="GTPase_HflX"/>
</dbReference>
<evidence type="ECO:0000259" key="1">
    <source>
        <dbReference type="Pfam" id="PF13167"/>
    </source>
</evidence>
<dbReference type="InterPro" id="IPR025121">
    <property type="entry name" value="GTPase_HflX_N"/>
</dbReference>
<sequence>MELEFCTPDDTDEERNAAFAVHELANIRTIHELEEKAYLVGVARNSDADDSFGIEKSLSELSQLADTAGLLFVGSTYQKFAMPNPRTKIGSGKVAEIKSAIHEFDVETSLEEREEAITQAAEMADVYP</sequence>
<dbReference type="Proteomes" id="UP001604277">
    <property type="component" value="Unassembled WGS sequence"/>
</dbReference>
<dbReference type="Pfam" id="PF13167">
    <property type="entry name" value="GTP-bdg_N"/>
    <property type="match status" value="1"/>
</dbReference>
<protein>
    <recommendedName>
        <fullName evidence="1">GTPase HflX N-terminal domain-containing protein</fullName>
    </recommendedName>
</protein>
<gene>
    <name evidence="2" type="ORF">Fot_21960</name>
</gene>
<dbReference type="PANTHER" id="PTHR10229">
    <property type="entry name" value="GTP-BINDING PROTEIN HFLX"/>
    <property type="match status" value="1"/>
</dbReference>
<keyword evidence="3" id="KW-1185">Reference proteome</keyword>
<dbReference type="Gene3D" id="3.40.50.11060">
    <property type="entry name" value="GTPase HflX, N-terminal domain"/>
    <property type="match status" value="1"/>
</dbReference>
<feature type="domain" description="GTPase HflX N-terminal" evidence="1">
    <location>
        <begin position="55"/>
        <end position="110"/>
    </location>
</feature>
<name>A0ABD1UWC8_9LAMI</name>
<dbReference type="AlphaFoldDB" id="A0ABD1UWC8"/>
<proteinExistence type="predicted"/>
<organism evidence="2 3">
    <name type="scientific">Forsythia ovata</name>
    <dbReference type="NCBI Taxonomy" id="205694"/>
    <lineage>
        <taxon>Eukaryota</taxon>
        <taxon>Viridiplantae</taxon>
        <taxon>Streptophyta</taxon>
        <taxon>Embryophyta</taxon>
        <taxon>Tracheophyta</taxon>
        <taxon>Spermatophyta</taxon>
        <taxon>Magnoliopsida</taxon>
        <taxon>eudicotyledons</taxon>
        <taxon>Gunneridae</taxon>
        <taxon>Pentapetalae</taxon>
        <taxon>asterids</taxon>
        <taxon>lamiids</taxon>
        <taxon>Lamiales</taxon>
        <taxon>Oleaceae</taxon>
        <taxon>Forsythieae</taxon>
        <taxon>Forsythia</taxon>
    </lineage>
</organism>
<accession>A0ABD1UWC8</accession>
<evidence type="ECO:0000313" key="2">
    <source>
        <dbReference type="EMBL" id="KAL2529359.1"/>
    </source>
</evidence>
<reference evidence="3" key="1">
    <citation type="submission" date="2024-07" db="EMBL/GenBank/DDBJ databases">
        <title>Two chromosome-level genome assemblies of Korean endemic species Abeliophyllum distichum and Forsythia ovata (Oleaceae).</title>
        <authorList>
            <person name="Jang H."/>
        </authorList>
    </citation>
    <scope>NUCLEOTIDE SEQUENCE [LARGE SCALE GENOMIC DNA]</scope>
</reference>